<keyword evidence="2" id="KW-1185">Reference proteome</keyword>
<dbReference type="Proteomes" id="UP000521943">
    <property type="component" value="Unassembled WGS sequence"/>
</dbReference>
<sequence>MTRTSTHLERTAKKGPDKRKIAALVVLAAAAVALHSTRASAPPRAKHNGKMTGAEWVKELLEGHPDRFQEQMGMRLLEDYVTRFTNQPSVIQTSYATLLTQQELTAVYDLIGSKF</sequence>
<proteinExistence type="predicted"/>
<protein>
    <submittedName>
        <fullName evidence="1">Uncharacterized protein</fullName>
    </submittedName>
</protein>
<accession>A0A8H6LUL2</accession>
<evidence type="ECO:0000313" key="1">
    <source>
        <dbReference type="EMBL" id="KAF6743255.1"/>
    </source>
</evidence>
<reference evidence="1 2" key="1">
    <citation type="submission" date="2020-07" db="EMBL/GenBank/DDBJ databases">
        <title>Comparative genomics of pyrophilous fungi reveals a link between fire events and developmental genes.</title>
        <authorList>
            <consortium name="DOE Joint Genome Institute"/>
            <person name="Steindorff A.S."/>
            <person name="Carver A."/>
            <person name="Calhoun S."/>
            <person name="Stillman K."/>
            <person name="Liu H."/>
            <person name="Lipzen A."/>
            <person name="Pangilinan J."/>
            <person name="Labutti K."/>
            <person name="Bruns T.D."/>
            <person name="Grigoriev I.V."/>
        </authorList>
    </citation>
    <scope>NUCLEOTIDE SEQUENCE [LARGE SCALE GENOMIC DNA]</scope>
    <source>
        <strain evidence="1 2">CBS 144469</strain>
    </source>
</reference>
<comment type="caution">
    <text evidence="1">The sequence shown here is derived from an EMBL/GenBank/DDBJ whole genome shotgun (WGS) entry which is preliminary data.</text>
</comment>
<dbReference type="OrthoDB" id="2430314at2759"/>
<dbReference type="EMBL" id="JACGCI010000151">
    <property type="protein sequence ID" value="KAF6743255.1"/>
    <property type="molecule type" value="Genomic_DNA"/>
</dbReference>
<dbReference type="AlphaFoldDB" id="A0A8H6LUL2"/>
<gene>
    <name evidence="1" type="ORF">DFP72DRAFT_859177</name>
</gene>
<organism evidence="1 2">
    <name type="scientific">Ephemerocybe angulata</name>
    <dbReference type="NCBI Taxonomy" id="980116"/>
    <lineage>
        <taxon>Eukaryota</taxon>
        <taxon>Fungi</taxon>
        <taxon>Dikarya</taxon>
        <taxon>Basidiomycota</taxon>
        <taxon>Agaricomycotina</taxon>
        <taxon>Agaricomycetes</taxon>
        <taxon>Agaricomycetidae</taxon>
        <taxon>Agaricales</taxon>
        <taxon>Agaricineae</taxon>
        <taxon>Psathyrellaceae</taxon>
        <taxon>Ephemerocybe</taxon>
    </lineage>
</organism>
<evidence type="ECO:0000313" key="2">
    <source>
        <dbReference type="Proteomes" id="UP000521943"/>
    </source>
</evidence>
<name>A0A8H6LUL2_9AGAR</name>